<dbReference type="Proteomes" id="UP000202511">
    <property type="component" value="Segment"/>
</dbReference>
<feature type="compositionally biased region" description="Low complexity" evidence="1">
    <location>
        <begin position="58"/>
        <end position="90"/>
    </location>
</feature>
<name>A0A0B5J3X1_9VIRU</name>
<dbReference type="KEGG" id="vg:23463216"/>
<organism evidence="2 3">
    <name type="scientific">Pandoravirus inopinatum</name>
    <dbReference type="NCBI Taxonomy" id="1605721"/>
    <lineage>
        <taxon>Viruses</taxon>
        <taxon>Pandoravirus</taxon>
    </lineage>
</organism>
<evidence type="ECO:0000256" key="1">
    <source>
        <dbReference type="SAM" id="MobiDB-lite"/>
    </source>
</evidence>
<dbReference type="EMBL" id="KP136319">
    <property type="protein sequence ID" value="AJF98299.1"/>
    <property type="molecule type" value="Genomic_DNA"/>
</dbReference>
<protein>
    <submittedName>
        <fullName evidence="2">Uncharacterized protein</fullName>
    </submittedName>
</protein>
<dbReference type="GeneID" id="23463216"/>
<reference evidence="2 3" key="1">
    <citation type="journal article" date="2015" name="Parasitol. Res.">
        <title>Viruses in close associations with free-living amoebae.</title>
        <authorList>
            <person name="Scheid P."/>
        </authorList>
    </citation>
    <scope>NUCLEOTIDE SEQUENCE [LARGE SCALE GENOMIC DNA]</scope>
    <source>
        <strain evidence="2">KlaHel</strain>
    </source>
</reference>
<sequence length="155" mass="15285">MSFSAEPIVDSSAVPAEACDQAKPNDTASVAPSPATAGTLEPDQEKTGATIESDKAPETSPSTPSTETHAPLSNEASESEASLAAEAGEANGSGGESSGQGEKRKEPDALADAPPTQDDGAGNGGDDADAAPAKKQKTEGDAVDEPTSAALASFE</sequence>
<proteinExistence type="predicted"/>
<evidence type="ECO:0000313" key="3">
    <source>
        <dbReference type="Proteomes" id="UP000202511"/>
    </source>
</evidence>
<feature type="region of interest" description="Disordered" evidence="1">
    <location>
        <begin position="1"/>
        <end position="155"/>
    </location>
</feature>
<evidence type="ECO:0000313" key="2">
    <source>
        <dbReference type="EMBL" id="AJF98299.1"/>
    </source>
</evidence>
<accession>A0A0B5J3X1</accession>
<dbReference type="RefSeq" id="YP_009120534.1">
    <property type="nucleotide sequence ID" value="NC_026440.1"/>
</dbReference>